<dbReference type="InterPro" id="IPR029044">
    <property type="entry name" value="Nucleotide-diphossugar_trans"/>
</dbReference>
<dbReference type="PANTHER" id="PTHR22572">
    <property type="entry name" value="SUGAR-1-PHOSPHATE GUANYL TRANSFERASE"/>
    <property type="match status" value="1"/>
</dbReference>
<evidence type="ECO:0000259" key="1">
    <source>
        <dbReference type="Pfam" id="PF00483"/>
    </source>
</evidence>
<protein>
    <submittedName>
        <fullName evidence="2">NTP transferase domain-containing protein</fullName>
    </submittedName>
</protein>
<keyword evidence="2" id="KW-0808">Transferase</keyword>
<dbReference type="Pfam" id="PF00483">
    <property type="entry name" value="NTP_transferase"/>
    <property type="match status" value="1"/>
</dbReference>
<feature type="domain" description="Nucleotidyl transferase" evidence="1">
    <location>
        <begin position="4"/>
        <end position="237"/>
    </location>
</feature>
<dbReference type="SUPFAM" id="SSF53448">
    <property type="entry name" value="Nucleotide-diphospho-sugar transferases"/>
    <property type="match status" value="1"/>
</dbReference>
<organism evidence="2 3">
    <name type="scientific">Bdellovibrio reynosensis</name>
    <dbReference type="NCBI Taxonomy" id="2835041"/>
    <lineage>
        <taxon>Bacteria</taxon>
        <taxon>Pseudomonadati</taxon>
        <taxon>Bdellovibrionota</taxon>
        <taxon>Bdellovibrionia</taxon>
        <taxon>Bdellovibrionales</taxon>
        <taxon>Pseudobdellovibrionaceae</taxon>
        <taxon>Bdellovibrio</taxon>
    </lineage>
</organism>
<name>A0ABY4C6L0_9BACT</name>
<proteinExistence type="predicted"/>
<dbReference type="Proteomes" id="UP000830116">
    <property type="component" value="Chromosome"/>
</dbReference>
<gene>
    <name evidence="2" type="ORF">MNR06_12610</name>
</gene>
<dbReference type="InterPro" id="IPR005835">
    <property type="entry name" value="NTP_transferase_dom"/>
</dbReference>
<reference evidence="2" key="1">
    <citation type="submission" date="2022-03" db="EMBL/GenBank/DDBJ databases">
        <title>Genome Identification and Characterization of new species Bdellovibrio reynosense LBG001 sp. nov. from a Mexico soil sample.</title>
        <authorList>
            <person name="Camilli A."/>
            <person name="Ajao Y."/>
            <person name="Guo X."/>
        </authorList>
    </citation>
    <scope>NUCLEOTIDE SEQUENCE</scope>
    <source>
        <strain evidence="2">LBG001</strain>
    </source>
</reference>
<dbReference type="EMBL" id="CP093442">
    <property type="protein sequence ID" value="UOF00540.1"/>
    <property type="molecule type" value="Genomic_DNA"/>
</dbReference>
<dbReference type="RefSeq" id="WP_243536607.1">
    <property type="nucleotide sequence ID" value="NZ_CP093442.1"/>
</dbReference>
<sequence>MNVMLLAAGEGTRLRPYTLTLPKPAIPFLTLPLAAHALAFLGKTPIDKLVVNTFHLPGKIHELFHSLSHGAKDLIFSDEVGEILGSGGGLSKARAHFIGGGHFVMMNADEVILPAEPDILEKALAHHIESDALATLLVMNHAGVGTQFGGVWADSKNGVRGFGKASINGGNKGWHFVGVQILSERVFDYLPKEGVSNILYDALTAAIQNGEHVEAFPFECSWFETGNPKDFLEASETCFEYLVAHQSCFQKDALETRIKKYGKDQIQVRARGTGKYIIAESAKVDESAVIEGLLVAGPQSFIGPGSKLKNVIVNTNGSVPAGAEISDSILL</sequence>
<accession>A0ABY4C6L0</accession>
<evidence type="ECO:0000313" key="3">
    <source>
        <dbReference type="Proteomes" id="UP000830116"/>
    </source>
</evidence>
<dbReference type="GO" id="GO:0016740">
    <property type="term" value="F:transferase activity"/>
    <property type="evidence" value="ECO:0007669"/>
    <property type="project" value="UniProtKB-KW"/>
</dbReference>
<evidence type="ECO:0000313" key="2">
    <source>
        <dbReference type="EMBL" id="UOF00540.1"/>
    </source>
</evidence>
<keyword evidence="3" id="KW-1185">Reference proteome</keyword>
<dbReference type="InterPro" id="IPR050486">
    <property type="entry name" value="Mannose-1P_guanyltransferase"/>
</dbReference>
<dbReference type="Gene3D" id="3.90.550.10">
    <property type="entry name" value="Spore Coat Polysaccharide Biosynthesis Protein SpsA, Chain A"/>
    <property type="match status" value="1"/>
</dbReference>